<organism evidence="11 12">
    <name type="scientific">Aplysia californica</name>
    <name type="common">California sea hare</name>
    <dbReference type="NCBI Taxonomy" id="6500"/>
    <lineage>
        <taxon>Eukaryota</taxon>
        <taxon>Metazoa</taxon>
        <taxon>Spiralia</taxon>
        <taxon>Lophotrochozoa</taxon>
        <taxon>Mollusca</taxon>
        <taxon>Gastropoda</taxon>
        <taxon>Heterobranchia</taxon>
        <taxon>Euthyneura</taxon>
        <taxon>Tectipleura</taxon>
        <taxon>Aplysiida</taxon>
        <taxon>Aplysioidea</taxon>
        <taxon>Aplysiidae</taxon>
        <taxon>Aplysia</taxon>
    </lineage>
</organism>
<keyword evidence="5" id="KW-0862">Zinc</keyword>
<feature type="domain" description="C2H2-type" evidence="10">
    <location>
        <begin position="351"/>
        <end position="379"/>
    </location>
</feature>
<evidence type="ECO:0000313" key="11">
    <source>
        <dbReference type="Proteomes" id="UP000694888"/>
    </source>
</evidence>
<keyword evidence="11" id="KW-1185">Reference proteome</keyword>
<evidence type="ECO:0000256" key="7">
    <source>
        <dbReference type="ARBA" id="ARBA00023242"/>
    </source>
</evidence>
<keyword evidence="3" id="KW-0677">Repeat</keyword>
<evidence type="ECO:0000259" key="10">
    <source>
        <dbReference type="PROSITE" id="PS50157"/>
    </source>
</evidence>
<feature type="domain" description="C2H2-type" evidence="10">
    <location>
        <begin position="434"/>
        <end position="461"/>
    </location>
</feature>
<feature type="compositionally biased region" description="Basic and acidic residues" evidence="9">
    <location>
        <begin position="298"/>
        <end position="315"/>
    </location>
</feature>
<evidence type="ECO:0000256" key="4">
    <source>
        <dbReference type="ARBA" id="ARBA00022771"/>
    </source>
</evidence>
<dbReference type="Pfam" id="PF13909">
    <property type="entry name" value="zf-H2C2_5"/>
    <property type="match status" value="1"/>
</dbReference>
<reference evidence="12" key="1">
    <citation type="submission" date="2025-08" db="UniProtKB">
        <authorList>
            <consortium name="RefSeq"/>
        </authorList>
    </citation>
    <scope>IDENTIFICATION</scope>
</reference>
<accession>A0ABM1W2Z5</accession>
<feature type="compositionally biased region" description="Basic and acidic residues" evidence="9">
    <location>
        <begin position="695"/>
        <end position="705"/>
    </location>
</feature>
<evidence type="ECO:0000256" key="9">
    <source>
        <dbReference type="SAM" id="MobiDB-lite"/>
    </source>
</evidence>
<dbReference type="SUPFAM" id="SSF57667">
    <property type="entry name" value="beta-beta-alpha zinc fingers"/>
    <property type="match status" value="2"/>
</dbReference>
<keyword evidence="2" id="KW-0479">Metal-binding</keyword>
<feature type="region of interest" description="Disordered" evidence="9">
    <location>
        <begin position="272"/>
        <end position="321"/>
    </location>
</feature>
<dbReference type="Proteomes" id="UP000694888">
    <property type="component" value="Unplaced"/>
</dbReference>
<feature type="region of interest" description="Disordered" evidence="9">
    <location>
        <begin position="666"/>
        <end position="760"/>
    </location>
</feature>
<evidence type="ECO:0000256" key="8">
    <source>
        <dbReference type="PROSITE-ProRule" id="PRU00042"/>
    </source>
</evidence>
<proteinExistence type="predicted"/>
<dbReference type="Gene3D" id="3.30.160.60">
    <property type="entry name" value="Classic Zinc Finger"/>
    <property type="match status" value="3"/>
</dbReference>
<dbReference type="SMART" id="SM00355">
    <property type="entry name" value="ZnF_C2H2"/>
    <property type="match status" value="5"/>
</dbReference>
<dbReference type="GeneID" id="118478837"/>
<comment type="subcellular location">
    <subcellularLocation>
        <location evidence="1">Nucleus</location>
    </subcellularLocation>
</comment>
<dbReference type="Pfam" id="PF00096">
    <property type="entry name" value="zf-C2H2"/>
    <property type="match status" value="2"/>
</dbReference>
<feature type="domain" description="C2H2-type" evidence="10">
    <location>
        <begin position="406"/>
        <end position="433"/>
    </location>
</feature>
<evidence type="ECO:0000256" key="5">
    <source>
        <dbReference type="ARBA" id="ARBA00022833"/>
    </source>
</evidence>
<keyword evidence="6" id="KW-0238">DNA-binding</keyword>
<dbReference type="InterPro" id="IPR013087">
    <property type="entry name" value="Znf_C2H2_type"/>
</dbReference>
<dbReference type="InterPro" id="IPR036236">
    <property type="entry name" value="Znf_C2H2_sf"/>
</dbReference>
<dbReference type="PANTHER" id="PTHR24404:SF114">
    <property type="entry name" value="KLUMPFUSS, ISOFORM B-RELATED"/>
    <property type="match status" value="1"/>
</dbReference>
<sequence length="831" mass="94507">MTSSVCVPDTIESLTRLDHLYPQPQSSHRCVLKPRPIRLASVQQLWVTRDAQVQGRHSLYTKPHFERDVSGGCFHIQPFQNEYYGLRDSAEISRQYCRELAVDRNLVPSEGIDNISPAAQKLQEHIAPHRAPTVTSARGHLHRSGHPYETLRSCHQSKIPSKSSLLGDLIRPYSGGLHTPRPITKVGFWGNSLGLSRMSRDARKSFYCAQRLKQKALQQKKKHFLTPVSKNRPGRFGFRTTNVYAYNALSEKIRSPNDISFDVEDSRLKSRDNVSEDGTWGSSAALDKMDSTQLETRAQSEKHGTENAASDKREYNNTSLSNLENESLVRLPYRFHDQQHRSLSSENKKTFRCPQCRYVTDRKNNLKRHIVTMHQESTKLLECCGVGFQSKAALRDHNAIFHRGGYRCQICSRNFCRKALLRRHLTVHSGQKDFFCELCGYATSHKSNLERHQKVHSKRADFIEKKENIAVKPTRDAEGNIDASLKETRQRMLESPDELFPPLHAGISDPEAIVRPTRMGIDDVESCIQGNSLLRKRQRKRLQCSKKFLLPRRLRETYVDNTENTRSRSIGEPPCTPSQFNEPPCTLSQCNDSTCTHSQCNEPPCTPSQCIDPTCTPSQCNEPRCHHNRCAEPPYAISECGEAPSPHSPYADPHCLVSKCPEDKTPDEQFSKHDTSTVGETTTQSVLSCLKRRQSGSERRRRETDQSTNEDASWIPHNTITQNNHTNNEEMDDNPRRFDKRQHSLTTPLPDQSARGDVTTGPVDNLQYLTSPRQRLFSVVYSCPDCLHVYLSQRQLGSHLCRHQVADPSLRVPVVTSVLRGRLGVVNYAVM</sequence>
<feature type="compositionally biased region" description="Basic and acidic residues" evidence="9">
    <location>
        <begin position="666"/>
        <end position="675"/>
    </location>
</feature>
<feature type="compositionally biased region" description="Low complexity" evidence="9">
    <location>
        <begin position="717"/>
        <end position="726"/>
    </location>
</feature>
<evidence type="ECO:0000256" key="6">
    <source>
        <dbReference type="ARBA" id="ARBA00023125"/>
    </source>
</evidence>
<dbReference type="PANTHER" id="PTHR24404">
    <property type="entry name" value="ZINC FINGER PROTEIN"/>
    <property type="match status" value="1"/>
</dbReference>
<dbReference type="PROSITE" id="PS50157">
    <property type="entry name" value="ZINC_FINGER_C2H2_2"/>
    <property type="match status" value="3"/>
</dbReference>
<evidence type="ECO:0000313" key="12">
    <source>
        <dbReference type="RefSeq" id="XP_035829038.1"/>
    </source>
</evidence>
<evidence type="ECO:0000256" key="3">
    <source>
        <dbReference type="ARBA" id="ARBA00022737"/>
    </source>
</evidence>
<dbReference type="InterPro" id="IPR050589">
    <property type="entry name" value="Ikaros_C2H2-ZF"/>
</dbReference>
<gene>
    <name evidence="12" type="primary">LOC118478837</name>
</gene>
<keyword evidence="7" id="KW-0539">Nucleus</keyword>
<evidence type="ECO:0000256" key="1">
    <source>
        <dbReference type="ARBA" id="ARBA00004123"/>
    </source>
</evidence>
<name>A0ABM1W2Z5_APLCA</name>
<dbReference type="RefSeq" id="XP_035829038.1">
    <property type="nucleotide sequence ID" value="XM_035973145.1"/>
</dbReference>
<keyword evidence="4 8" id="KW-0863">Zinc-finger</keyword>
<feature type="compositionally biased region" description="Polar residues" evidence="9">
    <location>
        <begin position="676"/>
        <end position="687"/>
    </location>
</feature>
<protein>
    <submittedName>
        <fullName evidence="12">Uncharacterized protein LOC118478837</fullName>
    </submittedName>
</protein>
<evidence type="ECO:0000256" key="2">
    <source>
        <dbReference type="ARBA" id="ARBA00022723"/>
    </source>
</evidence>
<dbReference type="PROSITE" id="PS00028">
    <property type="entry name" value="ZINC_FINGER_C2H2_1"/>
    <property type="match status" value="2"/>
</dbReference>